<dbReference type="PANTHER" id="PTHR42756:SF1">
    <property type="entry name" value="TRANSCRIPTIONAL REPRESSOR OF EMRAB OPERON"/>
    <property type="match status" value="1"/>
</dbReference>
<dbReference type="OrthoDB" id="9795441at2"/>
<dbReference type="Pfam" id="PF12802">
    <property type="entry name" value="MarR_2"/>
    <property type="match status" value="1"/>
</dbReference>
<dbReference type="SMART" id="SM00347">
    <property type="entry name" value="HTH_MARR"/>
    <property type="match status" value="1"/>
</dbReference>
<proteinExistence type="predicted"/>
<accession>A0A2V2F2Q0</accession>
<dbReference type="EMBL" id="QJKH01000007">
    <property type="protein sequence ID" value="PXX78506.1"/>
    <property type="molecule type" value="Genomic_DNA"/>
</dbReference>
<evidence type="ECO:0000259" key="4">
    <source>
        <dbReference type="PROSITE" id="PS50995"/>
    </source>
</evidence>
<protein>
    <submittedName>
        <fullName evidence="5">MarR family transcriptional regulator</fullName>
    </submittedName>
</protein>
<dbReference type="GO" id="GO:0003677">
    <property type="term" value="F:DNA binding"/>
    <property type="evidence" value="ECO:0007669"/>
    <property type="project" value="UniProtKB-KW"/>
</dbReference>
<reference evidence="5 6" key="1">
    <citation type="submission" date="2018-05" db="EMBL/GenBank/DDBJ databases">
        <title>Genomic Encyclopedia of Type Strains, Phase IV (KMG-IV): sequencing the most valuable type-strain genomes for metagenomic binning, comparative biology and taxonomic classification.</title>
        <authorList>
            <person name="Goeker M."/>
        </authorList>
    </citation>
    <scope>NUCLEOTIDE SEQUENCE [LARGE SCALE GENOMIC DNA]</scope>
    <source>
        <strain evidence="5 6">JC118</strain>
    </source>
</reference>
<evidence type="ECO:0000256" key="1">
    <source>
        <dbReference type="ARBA" id="ARBA00023015"/>
    </source>
</evidence>
<comment type="caution">
    <text evidence="5">The sequence shown here is derived from an EMBL/GenBank/DDBJ whole genome shotgun (WGS) entry which is preliminary data.</text>
</comment>
<keyword evidence="2" id="KW-0238">DNA-binding</keyword>
<dbReference type="InterPro" id="IPR000835">
    <property type="entry name" value="HTH_MarR-typ"/>
</dbReference>
<dbReference type="PROSITE" id="PS50995">
    <property type="entry name" value="HTH_MARR_2"/>
    <property type="match status" value="1"/>
</dbReference>
<dbReference type="InterPro" id="IPR036390">
    <property type="entry name" value="WH_DNA-bd_sf"/>
</dbReference>
<dbReference type="STRING" id="1034346.GCA_000313565_03006"/>
<keyword evidence="3" id="KW-0804">Transcription</keyword>
<evidence type="ECO:0000256" key="2">
    <source>
        <dbReference type="ARBA" id="ARBA00023125"/>
    </source>
</evidence>
<dbReference type="Gene3D" id="1.10.10.10">
    <property type="entry name" value="Winged helix-like DNA-binding domain superfamily/Winged helix DNA-binding domain"/>
    <property type="match status" value="1"/>
</dbReference>
<dbReference type="RefSeq" id="WP_022939283.1">
    <property type="nucleotide sequence ID" value="NZ_CABKRQ010000008.1"/>
</dbReference>
<name>A0A2V2F2Q0_9FIRM</name>
<keyword evidence="1" id="KW-0805">Transcription regulation</keyword>
<evidence type="ECO:0000313" key="5">
    <source>
        <dbReference type="EMBL" id="PXX78506.1"/>
    </source>
</evidence>
<feature type="domain" description="HTH marR-type" evidence="4">
    <location>
        <begin position="1"/>
        <end position="136"/>
    </location>
</feature>
<dbReference type="GO" id="GO:0003700">
    <property type="term" value="F:DNA-binding transcription factor activity"/>
    <property type="evidence" value="ECO:0007669"/>
    <property type="project" value="InterPro"/>
</dbReference>
<gene>
    <name evidence="5" type="ORF">DES51_10747</name>
</gene>
<evidence type="ECO:0000313" key="6">
    <source>
        <dbReference type="Proteomes" id="UP000247612"/>
    </source>
</evidence>
<evidence type="ECO:0000256" key="3">
    <source>
        <dbReference type="ARBA" id="ARBA00023163"/>
    </source>
</evidence>
<dbReference type="Proteomes" id="UP000247612">
    <property type="component" value="Unassembled WGS sequence"/>
</dbReference>
<keyword evidence="6" id="KW-1185">Reference proteome</keyword>
<sequence length="141" mass="15805">MAELNPCVTFAKIIKKDRQACMKSVAEYSLAPNEIDVLLYLSNNPSFNTAKDICKYRGISKSLVCHSVDSLCSRGFLTIKEDPKDRRILRLTLSESSAPVLAKLKKARQQFQASLYQGLSKEEIKAFQSVLESMIKNALSE</sequence>
<dbReference type="InterPro" id="IPR036388">
    <property type="entry name" value="WH-like_DNA-bd_sf"/>
</dbReference>
<organism evidence="5 6">
    <name type="scientific">Dielma fastidiosa</name>
    <dbReference type="NCBI Taxonomy" id="1034346"/>
    <lineage>
        <taxon>Bacteria</taxon>
        <taxon>Bacillati</taxon>
        <taxon>Bacillota</taxon>
        <taxon>Erysipelotrichia</taxon>
        <taxon>Erysipelotrichales</taxon>
        <taxon>Erysipelotrichaceae</taxon>
        <taxon>Dielma</taxon>
    </lineage>
</organism>
<dbReference type="PANTHER" id="PTHR42756">
    <property type="entry name" value="TRANSCRIPTIONAL REGULATOR, MARR"/>
    <property type="match status" value="1"/>
</dbReference>
<dbReference type="SUPFAM" id="SSF46785">
    <property type="entry name" value="Winged helix' DNA-binding domain"/>
    <property type="match status" value="1"/>
</dbReference>
<dbReference type="AlphaFoldDB" id="A0A2V2F2Q0"/>